<dbReference type="Proteomes" id="UP000516421">
    <property type="component" value="Chromosome"/>
</dbReference>
<dbReference type="InterPro" id="IPR036866">
    <property type="entry name" value="RibonucZ/Hydroxyglut_hydro"/>
</dbReference>
<dbReference type="SMART" id="SM00849">
    <property type="entry name" value="Lactamase_B"/>
    <property type="match status" value="1"/>
</dbReference>
<dbReference type="InterPro" id="IPR050114">
    <property type="entry name" value="UPF0173_UPF0282_UlaG_hydrolase"/>
</dbReference>
<dbReference type="AlphaFoldDB" id="A0A7H2BM04"/>
<organism evidence="2 3">
    <name type="scientific">Rothia amarae</name>
    <dbReference type="NCBI Taxonomy" id="169480"/>
    <lineage>
        <taxon>Bacteria</taxon>
        <taxon>Bacillati</taxon>
        <taxon>Actinomycetota</taxon>
        <taxon>Actinomycetes</taxon>
        <taxon>Micrococcales</taxon>
        <taxon>Micrococcaceae</taxon>
        <taxon>Rothia</taxon>
    </lineage>
</organism>
<dbReference type="InterPro" id="IPR001279">
    <property type="entry name" value="Metallo-B-lactamas"/>
</dbReference>
<dbReference type="Gene3D" id="3.60.15.10">
    <property type="entry name" value="Ribonuclease Z/Hydroxyacylglutathione hydrolase-like"/>
    <property type="match status" value="1"/>
</dbReference>
<reference evidence="2 3" key="1">
    <citation type="submission" date="2020-09" db="EMBL/GenBank/DDBJ databases">
        <title>Investigation of environmental microbe.</title>
        <authorList>
            <person name="Ou Y."/>
            <person name="Kang Q."/>
        </authorList>
    </citation>
    <scope>NUCLEOTIDE SEQUENCE [LARGE SCALE GENOMIC DNA]</scope>
    <source>
        <strain evidence="2 3">KJZ-9</strain>
    </source>
</reference>
<evidence type="ECO:0000313" key="2">
    <source>
        <dbReference type="EMBL" id="QNV40700.1"/>
    </source>
</evidence>
<dbReference type="SUPFAM" id="SSF56281">
    <property type="entry name" value="Metallo-hydrolase/oxidoreductase"/>
    <property type="match status" value="1"/>
</dbReference>
<dbReference type="GO" id="GO:0016787">
    <property type="term" value="F:hydrolase activity"/>
    <property type="evidence" value="ECO:0007669"/>
    <property type="project" value="UniProtKB-KW"/>
</dbReference>
<feature type="domain" description="Metallo-beta-lactamase" evidence="1">
    <location>
        <begin position="7"/>
        <end position="178"/>
    </location>
</feature>
<dbReference type="RefSeq" id="WP_190618298.1">
    <property type="nucleotide sequence ID" value="NZ_CP061538.1"/>
</dbReference>
<dbReference type="PANTHER" id="PTHR43546">
    <property type="entry name" value="UPF0173 METAL-DEPENDENT HYDROLASE MJ1163-RELATED"/>
    <property type="match status" value="1"/>
</dbReference>
<gene>
    <name evidence="2" type="ORF">IDM48_04680</name>
</gene>
<dbReference type="Pfam" id="PF13483">
    <property type="entry name" value="Lactamase_B_3"/>
    <property type="match status" value="1"/>
</dbReference>
<keyword evidence="3" id="KW-1185">Reference proteome</keyword>
<evidence type="ECO:0000259" key="1">
    <source>
        <dbReference type="SMART" id="SM00849"/>
    </source>
</evidence>
<keyword evidence="2" id="KW-0378">Hydrolase</keyword>
<sequence length="216" mass="24225">MKLIKYSHSCIRLQNNNKTLVLDPGNFSEVEEALEGADFILITHAHPDHFEAEKVAAFLEAHPETELYAPQAVIDDLKDKAKDAKLHNAEAEESFSLEGFDIKTFGGQHALIHPLIRTIDNVGYLINDELFHPGDSLVVPHQLKVKTLLVPIHAPWNKIQEVIDYIIAVGAEKAYPIHNALLSENGHGIIEGQLKNFGEKYGTEYVHLEPRDEVEI</sequence>
<name>A0A7H2BM04_9MICC</name>
<dbReference type="EMBL" id="CP061538">
    <property type="protein sequence ID" value="QNV40700.1"/>
    <property type="molecule type" value="Genomic_DNA"/>
</dbReference>
<evidence type="ECO:0000313" key="3">
    <source>
        <dbReference type="Proteomes" id="UP000516421"/>
    </source>
</evidence>
<proteinExistence type="predicted"/>
<protein>
    <submittedName>
        <fullName evidence="2">MBL fold metallo-hydrolase</fullName>
    </submittedName>
</protein>
<accession>A0A7H2BM04</accession>
<dbReference type="PANTHER" id="PTHR43546:SF3">
    <property type="entry name" value="UPF0173 METAL-DEPENDENT HYDROLASE MJ1163"/>
    <property type="match status" value="1"/>
</dbReference>
<dbReference type="KEGG" id="rama:IDM48_04680"/>